<protein>
    <submittedName>
        <fullName evidence="2">Uncharacterized protein</fullName>
    </submittedName>
</protein>
<comment type="caution">
    <text evidence="2">The sequence shown here is derived from an EMBL/GenBank/DDBJ whole genome shotgun (WGS) entry which is preliminary data.</text>
</comment>
<feature type="non-terminal residue" evidence="2">
    <location>
        <position position="1"/>
    </location>
</feature>
<accession>A0A699XPX9</accession>
<sequence>VASIEGDHGRRVEVSGHAHRPAGRIALANFDQCRGGVSRAE</sequence>
<name>A0A699XPX9_TANCI</name>
<gene>
    <name evidence="2" type="ORF">Tci_930930</name>
</gene>
<evidence type="ECO:0000256" key="1">
    <source>
        <dbReference type="SAM" id="MobiDB-lite"/>
    </source>
</evidence>
<feature type="compositionally biased region" description="Basic and acidic residues" evidence="1">
    <location>
        <begin position="1"/>
        <end position="16"/>
    </location>
</feature>
<evidence type="ECO:0000313" key="2">
    <source>
        <dbReference type="EMBL" id="GFD58961.1"/>
    </source>
</evidence>
<reference evidence="2" key="1">
    <citation type="journal article" date="2019" name="Sci. Rep.">
        <title>Draft genome of Tanacetum cinerariifolium, the natural source of mosquito coil.</title>
        <authorList>
            <person name="Yamashiro T."/>
            <person name="Shiraishi A."/>
            <person name="Satake H."/>
            <person name="Nakayama K."/>
        </authorList>
    </citation>
    <scope>NUCLEOTIDE SEQUENCE</scope>
</reference>
<dbReference type="EMBL" id="BKCJ011859468">
    <property type="protein sequence ID" value="GFD58961.1"/>
    <property type="molecule type" value="Genomic_DNA"/>
</dbReference>
<feature type="region of interest" description="Disordered" evidence="1">
    <location>
        <begin position="1"/>
        <end position="21"/>
    </location>
</feature>
<proteinExistence type="predicted"/>
<organism evidence="2">
    <name type="scientific">Tanacetum cinerariifolium</name>
    <name type="common">Dalmatian daisy</name>
    <name type="synonym">Chrysanthemum cinerariifolium</name>
    <dbReference type="NCBI Taxonomy" id="118510"/>
    <lineage>
        <taxon>Eukaryota</taxon>
        <taxon>Viridiplantae</taxon>
        <taxon>Streptophyta</taxon>
        <taxon>Embryophyta</taxon>
        <taxon>Tracheophyta</taxon>
        <taxon>Spermatophyta</taxon>
        <taxon>Magnoliopsida</taxon>
        <taxon>eudicotyledons</taxon>
        <taxon>Gunneridae</taxon>
        <taxon>Pentapetalae</taxon>
        <taxon>asterids</taxon>
        <taxon>campanulids</taxon>
        <taxon>Asterales</taxon>
        <taxon>Asteraceae</taxon>
        <taxon>Asteroideae</taxon>
        <taxon>Anthemideae</taxon>
        <taxon>Anthemidinae</taxon>
        <taxon>Tanacetum</taxon>
    </lineage>
</organism>
<dbReference type="AlphaFoldDB" id="A0A699XPX9"/>